<dbReference type="InterPro" id="IPR001131">
    <property type="entry name" value="Peptidase_M24B_aminopep-P_CS"/>
</dbReference>
<evidence type="ECO:0000259" key="4">
    <source>
        <dbReference type="Pfam" id="PF00557"/>
    </source>
</evidence>
<comment type="similarity">
    <text evidence="3">Belongs to the peptidase M24B family.</text>
</comment>
<organism evidence="6 7">
    <name type="scientific">Candidatus Edwardsbacteria bacterium GWF2_54_11</name>
    <dbReference type="NCBI Taxonomy" id="1817851"/>
    <lineage>
        <taxon>Bacteria</taxon>
        <taxon>Candidatus Edwardsiibacteriota</taxon>
    </lineage>
</organism>
<keyword evidence="2" id="KW-0378">Hydrolase</keyword>
<dbReference type="InterPro" id="IPR000994">
    <property type="entry name" value="Pept_M24"/>
</dbReference>
<evidence type="ECO:0000256" key="3">
    <source>
        <dbReference type="RuleBase" id="RU000590"/>
    </source>
</evidence>
<dbReference type="GO" id="GO:0046872">
    <property type="term" value="F:metal ion binding"/>
    <property type="evidence" value="ECO:0007669"/>
    <property type="project" value="UniProtKB-KW"/>
</dbReference>
<dbReference type="InterPro" id="IPR050659">
    <property type="entry name" value="Peptidase_M24B"/>
</dbReference>
<dbReference type="EMBL" id="MFFM01000007">
    <property type="protein sequence ID" value="OGF14167.1"/>
    <property type="molecule type" value="Genomic_DNA"/>
</dbReference>
<comment type="caution">
    <text evidence="6">The sequence shown here is derived from an EMBL/GenBank/DDBJ whole genome shotgun (WGS) entry which is preliminary data.</text>
</comment>
<dbReference type="InterPro" id="IPR036005">
    <property type="entry name" value="Creatinase/aminopeptidase-like"/>
</dbReference>
<feature type="domain" description="Peptidase M24" evidence="4">
    <location>
        <begin position="138"/>
        <end position="339"/>
    </location>
</feature>
<dbReference type="Pfam" id="PF01321">
    <property type="entry name" value="Creatinase_N"/>
    <property type="match status" value="1"/>
</dbReference>
<dbReference type="CDD" id="cd01092">
    <property type="entry name" value="APP-like"/>
    <property type="match status" value="1"/>
</dbReference>
<dbReference type="Gene3D" id="3.40.350.10">
    <property type="entry name" value="Creatinase/prolidase N-terminal domain"/>
    <property type="match status" value="1"/>
</dbReference>
<dbReference type="GO" id="GO:0016787">
    <property type="term" value="F:hydrolase activity"/>
    <property type="evidence" value="ECO:0007669"/>
    <property type="project" value="UniProtKB-KW"/>
</dbReference>
<dbReference type="SUPFAM" id="SSF55920">
    <property type="entry name" value="Creatinase/aminopeptidase"/>
    <property type="match status" value="1"/>
</dbReference>
<keyword evidence="1 3" id="KW-0479">Metal-binding</keyword>
<dbReference type="Pfam" id="PF00557">
    <property type="entry name" value="Peptidase_M24"/>
    <property type="match status" value="1"/>
</dbReference>
<gene>
    <name evidence="6" type="ORF">A2024_07430</name>
</gene>
<dbReference type="Proteomes" id="UP000177230">
    <property type="component" value="Unassembled WGS sequence"/>
</dbReference>
<evidence type="ECO:0000313" key="7">
    <source>
        <dbReference type="Proteomes" id="UP000177230"/>
    </source>
</evidence>
<proteinExistence type="inferred from homology"/>
<evidence type="ECO:0000256" key="2">
    <source>
        <dbReference type="ARBA" id="ARBA00022801"/>
    </source>
</evidence>
<name>A0A1F5RI00_9BACT</name>
<sequence>MANNRIDSIKKALRLKKLDAMLFTNLLNIRYLAGYSGSSGMLLVNSQGADFLTDFRYKEQSAKEVKNARTTIIAGSLLEELIRLPAFVRSKKVGIEDQNLSYAQFLQLQKLAPGKKFIAASGMAESLRQVKTSAEIQKIARAAQIADQAFAGIVKFIKPGLTEKAIASQLDHTLKLLGAANPSFDSIVGSGPNGALPHAQPSDRKVRKGDFIVLDFGAIYRGYHSDMTRTVCLGRPTEKHLKIYDIVTQAQSAGLKAVRAGARGREADAAARKIINDAGYGKYYGHGLGHGVGLEVHEAPGVGMKAENLLPENSIVTVEPGIYLPGWGGVRIEDLVVVAKGGCRILSRSTKKIITIKA</sequence>
<evidence type="ECO:0000313" key="6">
    <source>
        <dbReference type="EMBL" id="OGF14167.1"/>
    </source>
</evidence>
<feature type="domain" description="Creatinase N-terminal" evidence="5">
    <location>
        <begin position="5"/>
        <end position="130"/>
    </location>
</feature>
<dbReference type="SUPFAM" id="SSF53092">
    <property type="entry name" value="Creatinase/prolidase N-terminal domain"/>
    <property type="match status" value="1"/>
</dbReference>
<dbReference type="AlphaFoldDB" id="A0A1F5RI00"/>
<evidence type="ECO:0008006" key="8">
    <source>
        <dbReference type="Google" id="ProtNLM"/>
    </source>
</evidence>
<evidence type="ECO:0000256" key="1">
    <source>
        <dbReference type="ARBA" id="ARBA00022723"/>
    </source>
</evidence>
<dbReference type="Gene3D" id="3.90.230.10">
    <property type="entry name" value="Creatinase/methionine aminopeptidase superfamily"/>
    <property type="match status" value="1"/>
</dbReference>
<reference evidence="6 7" key="1">
    <citation type="journal article" date="2016" name="Nat. Commun.">
        <title>Thousands of microbial genomes shed light on interconnected biogeochemical processes in an aquifer system.</title>
        <authorList>
            <person name="Anantharaman K."/>
            <person name="Brown C.T."/>
            <person name="Hug L.A."/>
            <person name="Sharon I."/>
            <person name="Castelle C.J."/>
            <person name="Probst A.J."/>
            <person name="Thomas B.C."/>
            <person name="Singh A."/>
            <person name="Wilkins M.J."/>
            <person name="Karaoz U."/>
            <person name="Brodie E.L."/>
            <person name="Williams K.H."/>
            <person name="Hubbard S.S."/>
            <person name="Banfield J.F."/>
        </authorList>
    </citation>
    <scope>NUCLEOTIDE SEQUENCE [LARGE SCALE GENOMIC DNA]</scope>
</reference>
<dbReference type="InterPro" id="IPR000587">
    <property type="entry name" value="Creatinase_N"/>
</dbReference>
<dbReference type="PANTHER" id="PTHR46112">
    <property type="entry name" value="AMINOPEPTIDASE"/>
    <property type="match status" value="1"/>
</dbReference>
<accession>A0A1F5RI00</accession>
<dbReference type="InterPro" id="IPR029149">
    <property type="entry name" value="Creatin/AminoP/Spt16_N"/>
</dbReference>
<evidence type="ECO:0000259" key="5">
    <source>
        <dbReference type="Pfam" id="PF01321"/>
    </source>
</evidence>
<protein>
    <recommendedName>
        <fullName evidence="8">Xaa-Pro dipeptidase</fullName>
    </recommendedName>
</protein>
<dbReference type="PANTHER" id="PTHR46112:SF3">
    <property type="entry name" value="AMINOPEPTIDASE YPDF"/>
    <property type="match status" value="1"/>
</dbReference>
<dbReference type="PROSITE" id="PS00491">
    <property type="entry name" value="PROLINE_PEPTIDASE"/>
    <property type="match status" value="1"/>
</dbReference>